<organism evidence="1">
    <name type="scientific">marine sediment metagenome</name>
    <dbReference type="NCBI Taxonomy" id="412755"/>
    <lineage>
        <taxon>unclassified sequences</taxon>
        <taxon>metagenomes</taxon>
        <taxon>ecological metagenomes</taxon>
    </lineage>
</organism>
<evidence type="ECO:0000313" key="1">
    <source>
        <dbReference type="EMBL" id="KKL59925.1"/>
    </source>
</evidence>
<proteinExistence type="predicted"/>
<name>A0A0F9FRE5_9ZZZZ</name>
<gene>
    <name evidence="1" type="ORF">LCGC14_2210460</name>
</gene>
<dbReference type="EMBL" id="LAZR01029322">
    <property type="protein sequence ID" value="KKL59925.1"/>
    <property type="molecule type" value="Genomic_DNA"/>
</dbReference>
<protein>
    <submittedName>
        <fullName evidence="1">Uncharacterized protein</fullName>
    </submittedName>
</protein>
<comment type="caution">
    <text evidence="1">The sequence shown here is derived from an EMBL/GenBank/DDBJ whole genome shotgun (WGS) entry which is preliminary data.</text>
</comment>
<reference evidence="1" key="1">
    <citation type="journal article" date="2015" name="Nature">
        <title>Complex archaea that bridge the gap between prokaryotes and eukaryotes.</title>
        <authorList>
            <person name="Spang A."/>
            <person name="Saw J.H."/>
            <person name="Jorgensen S.L."/>
            <person name="Zaremba-Niedzwiedzka K."/>
            <person name="Martijn J."/>
            <person name="Lind A.E."/>
            <person name="van Eijk R."/>
            <person name="Schleper C."/>
            <person name="Guy L."/>
            <person name="Ettema T.J."/>
        </authorList>
    </citation>
    <scope>NUCLEOTIDE SEQUENCE</scope>
</reference>
<dbReference type="AlphaFoldDB" id="A0A0F9FRE5"/>
<sequence>MAYVTDDTRVKPIIAKFKAGTISRGQAWTAIKDLPPQADSSYGFLDWEVDAALAAAFA</sequence>
<accession>A0A0F9FRE5</accession>